<sequence length="495" mass="53652">MSTLGIELCDAGFEAAFPRDGHAGYPLLETGGPLGWLGLAYQDGAKTSFGPPAEEFWHARPKQVTHELWSRLSHDASPLGPAGKPQSYSQLAYFFLRDYLGRVNSVAGAPAKAVLAVPGEYFLDTATEEERIGLLLGMAHELKLPLAGIVDMASAALCDTRIDYFDRQLPLLMIDVHLRGAELTLFQPEADGRFARRDFAKVSHAGFNDLLRHLTTTMANRFLRHTTFDIQEDGRIGQAFYRQTKEFLLTGVMGYHYQINTGTRTYELVATRDQLATDLAAFNQALLQGAQAILKKSAGRAPRCTVALTARADLLPGLAGVLHAAGLARVIHLPPGAAACGAARLGASREAPAQIDDVPVETAVPAHLLPEPSAERLIIRLVKARRTALARRPTHALCEGLGHPLDGQKVFTIGPATLSPDLTLPEEFDDLGPGGQVLLEQRDGLWWLPPSPLTQLAERALIEPGDRLSIHHGTHETEVLFAYCPDGGAAPHRQV</sequence>
<comment type="caution">
    <text evidence="1">The sequence shown here is derived from an EMBL/GenBank/DDBJ whole genome shotgun (WGS) entry which is preliminary data.</text>
</comment>
<evidence type="ECO:0000313" key="2">
    <source>
        <dbReference type="Proteomes" id="UP000290218"/>
    </source>
</evidence>
<dbReference type="Proteomes" id="UP000290218">
    <property type="component" value="Unassembled WGS sequence"/>
</dbReference>
<accession>A0A4Q1C7E9</accession>
<protein>
    <submittedName>
        <fullName evidence="1">Uncharacterized protein</fullName>
    </submittedName>
</protein>
<reference evidence="1 2" key="1">
    <citation type="submission" date="2019-01" db="EMBL/GenBank/DDBJ databases">
        <title>Lacunisphaera sp. strain TWA-58.</title>
        <authorList>
            <person name="Chen W.-M."/>
        </authorList>
    </citation>
    <scope>NUCLEOTIDE SEQUENCE [LARGE SCALE GENOMIC DNA]</scope>
    <source>
        <strain evidence="1 2">TWA-58</strain>
    </source>
</reference>
<evidence type="ECO:0000313" key="1">
    <source>
        <dbReference type="EMBL" id="RXK54736.1"/>
    </source>
</evidence>
<gene>
    <name evidence="1" type="ORF">ESB00_02240</name>
</gene>
<dbReference type="AlphaFoldDB" id="A0A4Q1C7E9"/>
<proteinExistence type="predicted"/>
<dbReference type="OrthoDB" id="179508at2"/>
<organism evidence="1 2">
    <name type="scientific">Oleiharenicola lentus</name>
    <dbReference type="NCBI Taxonomy" id="2508720"/>
    <lineage>
        <taxon>Bacteria</taxon>
        <taxon>Pseudomonadati</taxon>
        <taxon>Verrucomicrobiota</taxon>
        <taxon>Opitutia</taxon>
        <taxon>Opitutales</taxon>
        <taxon>Opitutaceae</taxon>
        <taxon>Oleiharenicola</taxon>
    </lineage>
</organism>
<dbReference type="RefSeq" id="WP_129046100.1">
    <property type="nucleotide sequence ID" value="NZ_SDHX01000001.1"/>
</dbReference>
<dbReference type="EMBL" id="SDHX01000001">
    <property type="protein sequence ID" value="RXK54736.1"/>
    <property type="molecule type" value="Genomic_DNA"/>
</dbReference>
<name>A0A4Q1C7E9_9BACT</name>
<keyword evidence="2" id="KW-1185">Reference proteome</keyword>